<feature type="region of interest" description="Disordered" evidence="1">
    <location>
        <begin position="1"/>
        <end position="25"/>
    </location>
</feature>
<evidence type="ECO:0000313" key="3">
    <source>
        <dbReference type="EMBL" id="OMI34818.1"/>
    </source>
</evidence>
<dbReference type="AlphaFoldDB" id="A0A1R1S9A6"/>
<dbReference type="NCBIfam" id="NF038083">
    <property type="entry name" value="CU044_5270_fam"/>
    <property type="match status" value="1"/>
</dbReference>
<reference evidence="3 4" key="1">
    <citation type="submission" date="2013-05" db="EMBL/GenBank/DDBJ databases">
        <title>Genome sequence of Streptomyces sparsogenes DSM 40356.</title>
        <authorList>
            <person name="Coyne S."/>
            <person name="Seebeck F.P."/>
        </authorList>
    </citation>
    <scope>NUCLEOTIDE SEQUENCE [LARGE SCALE GENOMIC DNA]</scope>
    <source>
        <strain evidence="3 4">DSM 40356</strain>
    </source>
</reference>
<comment type="caution">
    <text evidence="3">The sequence shown here is derived from an EMBL/GenBank/DDBJ whole genome shotgun (WGS) entry which is preliminary data.</text>
</comment>
<feature type="transmembrane region" description="Helical" evidence="2">
    <location>
        <begin position="50"/>
        <end position="69"/>
    </location>
</feature>
<keyword evidence="2" id="KW-0812">Transmembrane</keyword>
<evidence type="ECO:0000256" key="1">
    <source>
        <dbReference type="SAM" id="MobiDB-lite"/>
    </source>
</evidence>
<protein>
    <recommendedName>
        <fullName evidence="5">Pyruvate dehydrogenase</fullName>
    </recommendedName>
</protein>
<gene>
    <name evidence="3" type="ORF">SPAR_34466</name>
</gene>
<dbReference type="STRING" id="67365.GCA_001704635_02177"/>
<evidence type="ECO:0000313" key="4">
    <source>
        <dbReference type="Proteomes" id="UP000186168"/>
    </source>
</evidence>
<dbReference type="InterPro" id="IPR047789">
    <property type="entry name" value="CU044_5270-like"/>
</dbReference>
<name>A0A1R1S9A6_9ACTN</name>
<keyword evidence="2" id="KW-1133">Transmembrane helix</keyword>
<dbReference type="Proteomes" id="UP000186168">
    <property type="component" value="Unassembled WGS sequence"/>
</dbReference>
<proteinExistence type="predicted"/>
<sequence length="323" mass="34767">MTDELDLLRGANPVPADSGRWRDRPLDAEGERRLRQLVAGARRRRTVRRVAVGVAMATAGAVVALALTVSGPASSPAVAAPVALRPHASSADVSLAEIARRARAAAADEPGRTVRGSHVQDWSLGLESGKDAVTVPQETLTRWNADGSGSLLVVATDPRHPGRPVIDDGVPPRTVHDGKVVRRESYPPGIDGANESFFEPPPARAAELRDYLAVWRPGAERDPDELLAAVREFLRVWTPGPREIANLTTLLSRDAGLRPAGRVTDRMGREGQAFVRTGDGARVMVVLDPDDGRVLDMEETGVRDDPEYRVKAGDVLSYTAWLS</sequence>
<keyword evidence="2" id="KW-0472">Membrane</keyword>
<dbReference type="EMBL" id="ASQP01000439">
    <property type="protein sequence ID" value="OMI34818.1"/>
    <property type="molecule type" value="Genomic_DNA"/>
</dbReference>
<keyword evidence="4" id="KW-1185">Reference proteome</keyword>
<organism evidence="3 4">
    <name type="scientific">Streptomyces sparsogenes DSM 40356</name>
    <dbReference type="NCBI Taxonomy" id="1331668"/>
    <lineage>
        <taxon>Bacteria</taxon>
        <taxon>Bacillati</taxon>
        <taxon>Actinomycetota</taxon>
        <taxon>Actinomycetes</taxon>
        <taxon>Kitasatosporales</taxon>
        <taxon>Streptomycetaceae</taxon>
        <taxon>Streptomyces</taxon>
    </lineage>
</organism>
<accession>A0A1R1S9A6</accession>
<evidence type="ECO:0008006" key="5">
    <source>
        <dbReference type="Google" id="ProtNLM"/>
    </source>
</evidence>
<evidence type="ECO:0000256" key="2">
    <source>
        <dbReference type="SAM" id="Phobius"/>
    </source>
</evidence>
<dbReference type="GeneID" id="96747072"/>
<dbReference type="RefSeq" id="WP_065966992.1">
    <property type="nucleotide sequence ID" value="NZ_ASQP01000439.1"/>
</dbReference>